<comment type="caution">
    <text evidence="4">The sequence shown here is derived from an EMBL/GenBank/DDBJ whole genome shotgun (WGS) entry which is preliminary data.</text>
</comment>
<feature type="chain" id="PRO_5032834967" evidence="3">
    <location>
        <begin position="28"/>
        <end position="658"/>
    </location>
</feature>
<keyword evidence="5" id="KW-1185">Reference proteome</keyword>
<evidence type="ECO:0000313" key="4">
    <source>
        <dbReference type="EMBL" id="MBB6119646.1"/>
    </source>
</evidence>
<name>A0A841IQU7_9ACTN</name>
<accession>A0A841IQU7</accession>
<evidence type="ECO:0000256" key="2">
    <source>
        <dbReference type="SAM" id="Phobius"/>
    </source>
</evidence>
<gene>
    <name evidence="4" type="ORF">FHS13_001595</name>
</gene>
<dbReference type="RefSeq" id="WP_184289871.1">
    <property type="nucleotide sequence ID" value="NZ_JACHJO010000004.1"/>
</dbReference>
<feature type="transmembrane region" description="Helical" evidence="2">
    <location>
        <begin position="209"/>
        <end position="232"/>
    </location>
</feature>
<feature type="transmembrane region" description="Helical" evidence="2">
    <location>
        <begin position="456"/>
        <end position="482"/>
    </location>
</feature>
<sequence>MPVPTQVARGIAALLFALLAAPAPARAESSPPPPPSAEHTTPAAHYAALLAQEPEGAAVVVDAATGGASSPEEIARAVHEALSPLGIPYYAVVSPFPGHEARWGGDTVVPALYDRLGEEGLYLRLRPRGTDLELAAHGVDLPAEDIRLAVQLHPDLEYDTPATEVVGVLAEIAADPESAREYTYDGGPGTLRYLLDDLDPTSYTGPENLGMLAGGTAGFVLVVGGVLAWRAGRGRKRAGGGSRGRAALIAVLAAGLAAAAVAVPHGYMVRAPAGRHETPDPEDEARAGPPYVVSTARAENVLEQWEGDPLYVDPLAPVRREGLAETADLIATAEPPVYAAVLAMGPGDDAGGNPELLAAALASLSERDGVHLVVRHRSHGEGVEIGAHATGLGTDPYDVWNAVHDIEADTPAQALAAAVRALGDVETDPGGPEEPPLVESEPSVPRPRGERFSSGLFGGLFGAGPLLGVLAVAVLGVAAGVLRGVRRRIGSRPGTRRLRRLAGAECRRLARLLSSPGAERIPASLMPQAEAALLVAERDPGPLDLVGATVLARRVLAAAREPGAPVRGRPCEVNPLHGTATERVRTRGEGAAGAARVCRDCAELTEARRRTAVLSLRGPGGAFTPYTHEGDSPWITHAFGARRPERMIELVLEENRVR</sequence>
<evidence type="ECO:0000256" key="3">
    <source>
        <dbReference type="SAM" id="SignalP"/>
    </source>
</evidence>
<keyword evidence="3" id="KW-0732">Signal</keyword>
<keyword evidence="2" id="KW-0472">Membrane</keyword>
<dbReference type="AlphaFoldDB" id="A0A841IQU7"/>
<evidence type="ECO:0000256" key="1">
    <source>
        <dbReference type="SAM" id="MobiDB-lite"/>
    </source>
</evidence>
<proteinExistence type="predicted"/>
<dbReference type="EMBL" id="JACHJO010000004">
    <property type="protein sequence ID" value="MBB6119646.1"/>
    <property type="molecule type" value="Genomic_DNA"/>
</dbReference>
<dbReference type="Proteomes" id="UP000536604">
    <property type="component" value="Unassembled WGS sequence"/>
</dbReference>
<reference evidence="4 5" key="1">
    <citation type="submission" date="2020-08" db="EMBL/GenBank/DDBJ databases">
        <title>Genomic Encyclopedia of Type Strains, Phase III (KMG-III): the genomes of soil and plant-associated and newly described type strains.</title>
        <authorList>
            <person name="Whitman W."/>
        </authorList>
    </citation>
    <scope>NUCLEOTIDE SEQUENCE [LARGE SCALE GENOMIC DNA]</scope>
    <source>
        <strain evidence="4 5">CECT 8712</strain>
    </source>
</reference>
<feature type="signal peptide" evidence="3">
    <location>
        <begin position="1"/>
        <end position="27"/>
    </location>
</feature>
<feature type="transmembrane region" description="Helical" evidence="2">
    <location>
        <begin position="244"/>
        <end position="267"/>
    </location>
</feature>
<organism evidence="4 5">
    <name type="scientific">Nocardiopsis algeriensis</name>
    <dbReference type="NCBI Taxonomy" id="1478215"/>
    <lineage>
        <taxon>Bacteria</taxon>
        <taxon>Bacillati</taxon>
        <taxon>Actinomycetota</taxon>
        <taxon>Actinomycetes</taxon>
        <taxon>Streptosporangiales</taxon>
        <taxon>Nocardiopsidaceae</taxon>
        <taxon>Nocardiopsis</taxon>
    </lineage>
</organism>
<feature type="region of interest" description="Disordered" evidence="1">
    <location>
        <begin position="424"/>
        <end position="448"/>
    </location>
</feature>
<protein>
    <submittedName>
        <fullName evidence="4">Uncharacterized protein</fullName>
    </submittedName>
</protein>
<evidence type="ECO:0000313" key="5">
    <source>
        <dbReference type="Proteomes" id="UP000536604"/>
    </source>
</evidence>
<keyword evidence="2" id="KW-1133">Transmembrane helix</keyword>
<keyword evidence="2" id="KW-0812">Transmembrane</keyword>